<keyword evidence="4" id="KW-0548">Nucleotidyltransferase</keyword>
<gene>
    <name evidence="11" type="ORF">FJZ47_20820</name>
</gene>
<evidence type="ECO:0000256" key="6">
    <source>
        <dbReference type="ARBA" id="ARBA00022741"/>
    </source>
</evidence>
<evidence type="ECO:0000256" key="4">
    <source>
        <dbReference type="ARBA" id="ARBA00022695"/>
    </source>
</evidence>
<feature type="domain" description="Polymerase nucleotidyl transferase" evidence="10">
    <location>
        <begin position="12"/>
        <end position="94"/>
    </location>
</feature>
<keyword evidence="3" id="KW-0808">Transferase</keyword>
<evidence type="ECO:0000256" key="8">
    <source>
        <dbReference type="ARBA" id="ARBA00022842"/>
    </source>
</evidence>
<evidence type="ECO:0000256" key="2">
    <source>
        <dbReference type="ARBA" id="ARBA00022649"/>
    </source>
</evidence>
<evidence type="ECO:0000259" key="10">
    <source>
        <dbReference type="Pfam" id="PF01909"/>
    </source>
</evidence>
<comment type="caution">
    <text evidence="11">The sequence shown here is derived from an EMBL/GenBank/DDBJ whole genome shotgun (WGS) entry which is preliminary data.</text>
</comment>
<dbReference type="Proteomes" id="UP000712673">
    <property type="component" value="Unassembled WGS sequence"/>
</dbReference>
<sequence length="96" mass="10552">MTLEQLLHEKREAIQRIATAHGAYNIRVFGSVARGEATPQSDLDLLIDVGATTSAWFPAGLLLDLEELLGCHVDVVTERALHPALRDRVLREAVPL</sequence>
<dbReference type="CDD" id="cd05403">
    <property type="entry name" value="NT_KNTase_like"/>
    <property type="match status" value="1"/>
</dbReference>
<dbReference type="Gene3D" id="3.30.460.10">
    <property type="entry name" value="Beta Polymerase, domain 2"/>
    <property type="match status" value="1"/>
</dbReference>
<dbReference type="PANTHER" id="PTHR33571:SF12">
    <property type="entry name" value="BSL3053 PROTEIN"/>
    <property type="match status" value="1"/>
</dbReference>
<dbReference type="SUPFAM" id="SSF81301">
    <property type="entry name" value="Nucleotidyltransferase"/>
    <property type="match status" value="1"/>
</dbReference>
<dbReference type="InterPro" id="IPR052038">
    <property type="entry name" value="Type-VII_TA_antitoxin"/>
</dbReference>
<protein>
    <submittedName>
        <fullName evidence="11">Nucleotidyltransferase family protein</fullName>
    </submittedName>
</protein>
<comment type="cofactor">
    <cofactor evidence="1">
        <name>Mg(2+)</name>
        <dbReference type="ChEBI" id="CHEBI:18420"/>
    </cofactor>
</comment>
<accession>A0A938B670</accession>
<keyword evidence="5" id="KW-0479">Metal-binding</keyword>
<evidence type="ECO:0000256" key="1">
    <source>
        <dbReference type="ARBA" id="ARBA00001946"/>
    </source>
</evidence>
<evidence type="ECO:0000256" key="7">
    <source>
        <dbReference type="ARBA" id="ARBA00022840"/>
    </source>
</evidence>
<keyword evidence="6" id="KW-0547">Nucleotide-binding</keyword>
<dbReference type="GO" id="GO:0005524">
    <property type="term" value="F:ATP binding"/>
    <property type="evidence" value="ECO:0007669"/>
    <property type="project" value="UniProtKB-KW"/>
</dbReference>
<keyword evidence="8" id="KW-0460">Magnesium</keyword>
<keyword evidence="7" id="KW-0067">ATP-binding</keyword>
<dbReference type="Pfam" id="PF01909">
    <property type="entry name" value="NTP_transf_2"/>
    <property type="match status" value="1"/>
</dbReference>
<dbReference type="GO" id="GO:0046872">
    <property type="term" value="F:metal ion binding"/>
    <property type="evidence" value="ECO:0007669"/>
    <property type="project" value="UniProtKB-KW"/>
</dbReference>
<dbReference type="GO" id="GO:0016779">
    <property type="term" value="F:nucleotidyltransferase activity"/>
    <property type="evidence" value="ECO:0007669"/>
    <property type="project" value="UniProtKB-KW"/>
</dbReference>
<dbReference type="AlphaFoldDB" id="A0A938B670"/>
<dbReference type="PANTHER" id="PTHR33571">
    <property type="entry name" value="SSL8005 PROTEIN"/>
    <property type="match status" value="1"/>
</dbReference>
<keyword evidence="2" id="KW-1277">Toxin-antitoxin system</keyword>
<evidence type="ECO:0000256" key="5">
    <source>
        <dbReference type="ARBA" id="ARBA00022723"/>
    </source>
</evidence>
<organism evidence="11 12">
    <name type="scientific">Tectimicrobiota bacterium</name>
    <dbReference type="NCBI Taxonomy" id="2528274"/>
    <lineage>
        <taxon>Bacteria</taxon>
        <taxon>Pseudomonadati</taxon>
        <taxon>Nitrospinota/Tectimicrobiota group</taxon>
        <taxon>Candidatus Tectimicrobiota</taxon>
    </lineage>
</organism>
<proteinExistence type="inferred from homology"/>
<reference evidence="11" key="1">
    <citation type="submission" date="2019-03" db="EMBL/GenBank/DDBJ databases">
        <title>Lake Tanganyika Metagenome-Assembled Genomes (MAGs).</title>
        <authorList>
            <person name="Tran P."/>
        </authorList>
    </citation>
    <scope>NUCLEOTIDE SEQUENCE</scope>
    <source>
        <strain evidence="11">K_DeepCast_65m_m2_066</strain>
    </source>
</reference>
<dbReference type="InterPro" id="IPR043519">
    <property type="entry name" value="NT_sf"/>
</dbReference>
<evidence type="ECO:0000256" key="3">
    <source>
        <dbReference type="ARBA" id="ARBA00022679"/>
    </source>
</evidence>
<evidence type="ECO:0000313" key="11">
    <source>
        <dbReference type="EMBL" id="MBM3226215.1"/>
    </source>
</evidence>
<comment type="similarity">
    <text evidence="9">Belongs to the MntA antitoxin family.</text>
</comment>
<evidence type="ECO:0000256" key="9">
    <source>
        <dbReference type="ARBA" id="ARBA00038276"/>
    </source>
</evidence>
<dbReference type="InterPro" id="IPR002934">
    <property type="entry name" value="Polymerase_NTP_transf_dom"/>
</dbReference>
<name>A0A938B670_UNCTE</name>
<evidence type="ECO:0000313" key="12">
    <source>
        <dbReference type="Proteomes" id="UP000712673"/>
    </source>
</evidence>
<dbReference type="EMBL" id="VGLS01000829">
    <property type="protein sequence ID" value="MBM3226215.1"/>
    <property type="molecule type" value="Genomic_DNA"/>
</dbReference>